<keyword evidence="1" id="KW-0749">Sporulation</keyword>
<dbReference type="EMBL" id="SMAB01000003">
    <property type="protein sequence ID" value="TCS83683.1"/>
    <property type="molecule type" value="Genomic_DNA"/>
</dbReference>
<name>A0A4R3KLG3_9BACI</name>
<keyword evidence="4" id="KW-1185">Reference proteome</keyword>
<dbReference type="AlphaFoldDB" id="A0A4R3KLG3"/>
<proteinExistence type="predicted"/>
<dbReference type="GO" id="GO:0030436">
    <property type="term" value="P:asexual sporulation"/>
    <property type="evidence" value="ECO:0007669"/>
    <property type="project" value="InterPro"/>
</dbReference>
<dbReference type="GO" id="GO:0030435">
    <property type="term" value="P:sporulation resulting in formation of a cellular spore"/>
    <property type="evidence" value="ECO:0007669"/>
    <property type="project" value="UniProtKB-KW"/>
</dbReference>
<feature type="region of interest" description="Disordered" evidence="2">
    <location>
        <begin position="1"/>
        <end position="42"/>
    </location>
</feature>
<dbReference type="GO" id="GO:0042601">
    <property type="term" value="C:endospore-forming forespore"/>
    <property type="evidence" value="ECO:0007669"/>
    <property type="project" value="InterPro"/>
</dbReference>
<reference evidence="3 4" key="1">
    <citation type="submission" date="2019-03" db="EMBL/GenBank/DDBJ databases">
        <title>Genomic Encyclopedia of Type Strains, Phase IV (KMG-IV): sequencing the most valuable type-strain genomes for metagenomic binning, comparative biology and taxonomic classification.</title>
        <authorList>
            <person name="Goeker M."/>
        </authorList>
    </citation>
    <scope>NUCLEOTIDE SEQUENCE [LARGE SCALE GENOMIC DNA]</scope>
    <source>
        <strain evidence="3 4">DSM 23802</strain>
    </source>
</reference>
<feature type="compositionally biased region" description="Basic and acidic residues" evidence="2">
    <location>
        <begin position="1"/>
        <end position="18"/>
    </location>
</feature>
<evidence type="ECO:0000256" key="2">
    <source>
        <dbReference type="SAM" id="MobiDB-lite"/>
    </source>
</evidence>
<organism evidence="3 4">
    <name type="scientific">Tepidibacillus fermentans</name>
    <dbReference type="NCBI Taxonomy" id="1281767"/>
    <lineage>
        <taxon>Bacteria</taxon>
        <taxon>Bacillati</taxon>
        <taxon>Bacillota</taxon>
        <taxon>Bacilli</taxon>
        <taxon>Bacillales</taxon>
        <taxon>Bacillaceae</taxon>
        <taxon>Tepidibacillus</taxon>
    </lineage>
</organism>
<evidence type="ECO:0000256" key="1">
    <source>
        <dbReference type="ARBA" id="ARBA00022969"/>
    </source>
</evidence>
<dbReference type="InterPro" id="IPR012611">
    <property type="entry name" value="SASP_SspK"/>
</dbReference>
<evidence type="ECO:0000313" key="4">
    <source>
        <dbReference type="Proteomes" id="UP000295788"/>
    </source>
</evidence>
<dbReference type="Pfam" id="PF08176">
    <property type="entry name" value="SspK"/>
    <property type="match status" value="1"/>
</dbReference>
<dbReference type="Proteomes" id="UP000295788">
    <property type="component" value="Unassembled WGS sequence"/>
</dbReference>
<gene>
    <name evidence="3" type="ORF">EDD72_1034</name>
</gene>
<dbReference type="RefSeq" id="WP_132767090.1">
    <property type="nucleotide sequence ID" value="NZ_SMAB01000003.1"/>
</dbReference>
<accession>A0A4R3KLG3</accession>
<comment type="caution">
    <text evidence="3">The sequence shown here is derived from an EMBL/GenBank/DDBJ whole genome shotgun (WGS) entry which is preliminary data.</text>
</comment>
<protein>
    <submittedName>
        <fullName evidence="3">Small acid-soluble spore K family protein</fullName>
    </submittedName>
</protein>
<dbReference type="OrthoDB" id="2382188at2"/>
<sequence>MRNKAHDFPGPRKLENPRAKTTALRPNGTINTDPKGKLKDNR</sequence>
<evidence type="ECO:0000313" key="3">
    <source>
        <dbReference type="EMBL" id="TCS83683.1"/>
    </source>
</evidence>